<dbReference type="Proteomes" id="UP000253529">
    <property type="component" value="Unassembled WGS sequence"/>
</dbReference>
<dbReference type="OrthoDB" id="7348755at2"/>
<evidence type="ECO:0000313" key="2">
    <source>
        <dbReference type="Proteomes" id="UP000253529"/>
    </source>
</evidence>
<accession>A0A366FT48</accession>
<dbReference type="SUPFAM" id="SSF53335">
    <property type="entry name" value="S-adenosyl-L-methionine-dependent methyltransferases"/>
    <property type="match status" value="1"/>
</dbReference>
<keyword evidence="1" id="KW-0808">Transferase</keyword>
<evidence type="ECO:0000313" key="1">
    <source>
        <dbReference type="EMBL" id="RBP17757.1"/>
    </source>
</evidence>
<dbReference type="PANTHER" id="PTHR43861">
    <property type="entry name" value="TRANS-ACONITATE 2-METHYLTRANSFERASE-RELATED"/>
    <property type="match status" value="1"/>
</dbReference>
<sequence>MIETPDPGFVQGAGPATSAVWNSVVSVWPEHEKFLRASFAGRSPDLLDTTEVIADLLARVSRASGKSLESFAADYRHLCEKIVYPEELHFAREGRYRLTTFAEADREVYSNPAVMGPYMNGLFVSDALWFNHASAMNDFAKVYLPRAAPGGRHLEIGPGHGMLLHLALRFGSFASLAAWDVSETSVRHVRSVLATLGQSDRVDVRLMDLASDRALTENRGRFDTIVFSEVLEHLERPDLALERIRDLLAPDGTVWINVPANGPAPDHLYLLRSPAEAEEAVRSAGLEIVRAAAFPVAGATLDRALRKQLPISCVLTAKRA</sequence>
<dbReference type="InterPro" id="IPR029063">
    <property type="entry name" value="SAM-dependent_MTases_sf"/>
</dbReference>
<dbReference type="CDD" id="cd02440">
    <property type="entry name" value="AdoMet_MTases"/>
    <property type="match status" value="1"/>
</dbReference>
<proteinExistence type="predicted"/>
<reference evidence="1 2" key="1">
    <citation type="submission" date="2018-06" db="EMBL/GenBank/DDBJ databases">
        <title>Genomic Encyclopedia of Type Strains, Phase IV (KMG-IV): sequencing the most valuable type-strain genomes for metagenomic binning, comparative biology and taxonomic classification.</title>
        <authorList>
            <person name="Goeker M."/>
        </authorList>
    </citation>
    <scope>NUCLEOTIDE SEQUENCE [LARGE SCALE GENOMIC DNA]</scope>
    <source>
        <strain evidence="1 2">DSM 24875</strain>
    </source>
</reference>
<name>A0A366FT48_9HYPH</name>
<dbReference type="GO" id="GO:0032259">
    <property type="term" value="P:methylation"/>
    <property type="evidence" value="ECO:0007669"/>
    <property type="project" value="UniProtKB-KW"/>
</dbReference>
<protein>
    <submittedName>
        <fullName evidence="1">Methyltransferase family protein</fullName>
    </submittedName>
</protein>
<gene>
    <name evidence="1" type="ORF">DFR50_102250</name>
</gene>
<comment type="caution">
    <text evidence="1">The sequence shown here is derived from an EMBL/GenBank/DDBJ whole genome shotgun (WGS) entry which is preliminary data.</text>
</comment>
<dbReference type="EMBL" id="QNRK01000002">
    <property type="protein sequence ID" value="RBP17757.1"/>
    <property type="molecule type" value="Genomic_DNA"/>
</dbReference>
<dbReference type="RefSeq" id="WP_147262642.1">
    <property type="nucleotide sequence ID" value="NZ_QNRK01000002.1"/>
</dbReference>
<organism evidence="1 2">
    <name type="scientific">Roseiarcus fermentans</name>
    <dbReference type="NCBI Taxonomy" id="1473586"/>
    <lineage>
        <taxon>Bacteria</taxon>
        <taxon>Pseudomonadati</taxon>
        <taxon>Pseudomonadota</taxon>
        <taxon>Alphaproteobacteria</taxon>
        <taxon>Hyphomicrobiales</taxon>
        <taxon>Roseiarcaceae</taxon>
        <taxon>Roseiarcus</taxon>
    </lineage>
</organism>
<dbReference type="GO" id="GO:0008168">
    <property type="term" value="F:methyltransferase activity"/>
    <property type="evidence" value="ECO:0007669"/>
    <property type="project" value="UniProtKB-KW"/>
</dbReference>
<dbReference type="Gene3D" id="3.40.50.150">
    <property type="entry name" value="Vaccinia Virus protein VP39"/>
    <property type="match status" value="1"/>
</dbReference>
<dbReference type="Pfam" id="PF13489">
    <property type="entry name" value="Methyltransf_23"/>
    <property type="match status" value="1"/>
</dbReference>
<keyword evidence="2" id="KW-1185">Reference proteome</keyword>
<keyword evidence="1" id="KW-0489">Methyltransferase</keyword>
<dbReference type="AlphaFoldDB" id="A0A366FT48"/>